<dbReference type="Pfam" id="PF14141">
    <property type="entry name" value="YqzM"/>
    <property type="match status" value="1"/>
</dbReference>
<evidence type="ECO:0000313" key="2">
    <source>
        <dbReference type="EMBL" id="RKQ17869.1"/>
    </source>
</evidence>
<gene>
    <name evidence="2" type="ORF">D8M05_03005</name>
</gene>
<organism evidence="2 3">
    <name type="scientific">Oceanobacillus bengalensis</name>
    <dbReference type="NCBI Taxonomy" id="1435466"/>
    <lineage>
        <taxon>Bacteria</taxon>
        <taxon>Bacillati</taxon>
        <taxon>Bacillota</taxon>
        <taxon>Bacilli</taxon>
        <taxon>Bacillales</taxon>
        <taxon>Bacillaceae</taxon>
        <taxon>Oceanobacillus</taxon>
    </lineage>
</organism>
<evidence type="ECO:0000256" key="1">
    <source>
        <dbReference type="SAM" id="Phobius"/>
    </source>
</evidence>
<keyword evidence="1" id="KW-0472">Membrane</keyword>
<feature type="transmembrane region" description="Helical" evidence="1">
    <location>
        <begin position="20"/>
        <end position="43"/>
    </location>
</feature>
<reference evidence="2 3" key="1">
    <citation type="journal article" date="2015" name="Antonie Van Leeuwenhoek">
        <title>Oceanobacillus bengalensis sp. nov., a bacterium isolated from seawater of the Bay of Bengal.</title>
        <authorList>
            <person name="Yongchang O."/>
            <person name="Xiang W."/>
            <person name="Wang G."/>
        </authorList>
    </citation>
    <scope>NUCLEOTIDE SEQUENCE [LARGE SCALE GENOMIC DNA]</scope>
    <source>
        <strain evidence="2 3">MCCC 1K00260</strain>
    </source>
</reference>
<dbReference type="RefSeq" id="WP_121128501.1">
    <property type="nucleotide sequence ID" value="NZ_JBHUFK010000023.1"/>
</dbReference>
<dbReference type="InterPro" id="IPR025416">
    <property type="entry name" value="YqzM"/>
</dbReference>
<name>A0A494Z5P6_9BACI</name>
<dbReference type="Proteomes" id="UP000281813">
    <property type="component" value="Unassembled WGS sequence"/>
</dbReference>
<keyword evidence="1" id="KW-0812">Transmembrane</keyword>
<dbReference type="AlphaFoldDB" id="A0A494Z5P6"/>
<keyword evidence="1" id="KW-1133">Transmembrane helix</keyword>
<accession>A0A494Z5P6</accession>
<protein>
    <submittedName>
        <fullName evidence="2">YqzM family protein</fullName>
    </submittedName>
</protein>
<evidence type="ECO:0000313" key="3">
    <source>
        <dbReference type="Proteomes" id="UP000281813"/>
    </source>
</evidence>
<comment type="caution">
    <text evidence="2">The sequence shown here is derived from an EMBL/GenBank/DDBJ whole genome shotgun (WGS) entry which is preliminary data.</text>
</comment>
<keyword evidence="3" id="KW-1185">Reference proteome</keyword>
<proteinExistence type="predicted"/>
<dbReference type="EMBL" id="RBZO01000003">
    <property type="protein sequence ID" value="RKQ17869.1"/>
    <property type="molecule type" value="Genomic_DNA"/>
</dbReference>
<sequence length="45" mass="4925">MNEFEQNPQSAHSNDVVDSIKGFAFSFLFFVIIFAIGVTISVVTG</sequence>